<evidence type="ECO:0000256" key="1">
    <source>
        <dbReference type="SAM" id="MobiDB-lite"/>
    </source>
</evidence>
<protein>
    <submittedName>
        <fullName evidence="2">Uncharacterized protein</fullName>
    </submittedName>
</protein>
<dbReference type="AlphaFoldDB" id="A0A8J7YWT6"/>
<sequence>MTGCDSIFRNKPLLTVSLRSSCRVIFAPQSQRHEPLSCLPWLGKIALGQVAFWVGLGMPSSAWSAPIPMAPQIPQSGAAALGTLEVRLAPPSAPESREAGFREAVAARPAPAHRWLTTDRTVQEPPSDALPSAIAGNASSPDLARPLVPPLASSATLSPPSGERFALEPDQRDGSASFNQTRIVGQGILKQRLQHPTRPAPCWQSLPTAPSFGVLPSESRCSFQPGQAQLNPINAQAASLSVAQSLDSGDPELGILRIEPEIDRPTNELGTLRVAPELGQTDELGTLRVVPEPETDELGAIEQGLNAQSIDGAADPELGTLRLQEDTVPQLPTLPAAPKPASVFLLSRIDYFRTTNVFSGVDPVDDGLIRAGATLFYAPRLGPKTFLVTSIDTNLIRYTSLGSTRPGSGGFLNYDELRFRAGVFHQLTSRMSGEIGWSNQQLFNAKEGLRSFFSGDRFLNDHALRIELSRRDPIAPKLTLNTFYQFRLSFADPNDRSRLINSLTASLSYDVTPKLQTAIDYQVAWSHFTQQSRDDLFNQIVGRLSYALNRSSQVNVFTGFSFGNSSDRRIDFNGFIFGAGLVFNLPLF</sequence>
<keyword evidence="3" id="KW-1185">Reference proteome</keyword>
<name>A0A8J7YWT6_9CYAN</name>
<gene>
    <name evidence="2" type="ORF">GS601_02120</name>
</gene>
<comment type="caution">
    <text evidence="2">The sequence shown here is derived from an EMBL/GenBank/DDBJ whole genome shotgun (WGS) entry which is preliminary data.</text>
</comment>
<dbReference type="EMBL" id="WVIE01000002">
    <property type="protein sequence ID" value="NDJ16092.1"/>
    <property type="molecule type" value="Genomic_DNA"/>
</dbReference>
<organism evidence="2 3">
    <name type="scientific">Myxacorys almedinensis A</name>
    <dbReference type="NCBI Taxonomy" id="2690445"/>
    <lineage>
        <taxon>Bacteria</taxon>
        <taxon>Bacillati</taxon>
        <taxon>Cyanobacteriota</taxon>
        <taxon>Cyanophyceae</taxon>
        <taxon>Leptolyngbyales</taxon>
        <taxon>Leptolyngbyaceae</taxon>
        <taxon>Myxacorys</taxon>
        <taxon>Myxacorys almedinensis</taxon>
    </lineage>
</organism>
<dbReference type="RefSeq" id="WP_162421608.1">
    <property type="nucleotide sequence ID" value="NZ_WVIE01000002.1"/>
</dbReference>
<dbReference type="Proteomes" id="UP000646053">
    <property type="component" value="Unassembled WGS sequence"/>
</dbReference>
<feature type="region of interest" description="Disordered" evidence="1">
    <location>
        <begin position="110"/>
        <end position="176"/>
    </location>
</feature>
<accession>A0A8J7YWT6</accession>
<feature type="compositionally biased region" description="Low complexity" evidence="1">
    <location>
        <begin position="150"/>
        <end position="161"/>
    </location>
</feature>
<reference evidence="2" key="1">
    <citation type="submission" date="2019-12" db="EMBL/GenBank/DDBJ databases">
        <title>High-Quality draft genome sequences of three cyanobacteria isolated from the limestone walls of the Old Cathedral of Coimbra.</title>
        <authorList>
            <person name="Tiago I."/>
            <person name="Soares F."/>
            <person name="Portugal A."/>
        </authorList>
    </citation>
    <scope>NUCLEOTIDE SEQUENCE</scope>
    <source>
        <strain evidence="2">A</strain>
    </source>
</reference>
<evidence type="ECO:0000313" key="2">
    <source>
        <dbReference type="EMBL" id="NDJ16092.1"/>
    </source>
</evidence>
<proteinExistence type="predicted"/>
<evidence type="ECO:0000313" key="3">
    <source>
        <dbReference type="Proteomes" id="UP000646053"/>
    </source>
</evidence>